<dbReference type="InterPro" id="IPR050570">
    <property type="entry name" value="Cell_wall_metabolism_enzyme"/>
</dbReference>
<accession>A0A974XKT2</accession>
<dbReference type="GO" id="GO:0004222">
    <property type="term" value="F:metalloendopeptidase activity"/>
    <property type="evidence" value="ECO:0007669"/>
    <property type="project" value="TreeGrafter"/>
</dbReference>
<evidence type="ECO:0000256" key="1">
    <source>
        <dbReference type="SAM" id="Coils"/>
    </source>
</evidence>
<feature type="coiled-coil region" evidence="1">
    <location>
        <begin position="76"/>
        <end position="110"/>
    </location>
</feature>
<dbReference type="Proteomes" id="UP000663281">
    <property type="component" value="Chromosome"/>
</dbReference>
<evidence type="ECO:0000313" key="5">
    <source>
        <dbReference type="Proteomes" id="UP000663281"/>
    </source>
</evidence>
<dbReference type="PANTHER" id="PTHR21666">
    <property type="entry name" value="PEPTIDASE-RELATED"/>
    <property type="match status" value="1"/>
</dbReference>
<sequence>MSTLRWSKAGILAGFLVLSLPLQAADLERRQSELKAIQAQISQQQSALKSTGKQRERLIALLKQDEKAIADAAGAINRTQGESAKVSTKLQQLKQRSEQLERLKQSQQQSLSKQLASAYLAGSHDYSKMLLNQQSPATIERMLAYYQYLNKARIKAIDQLKLTLDELQQVRSQQLDEQSRLERLIVEQKDQAKRLGAEQSQRQLTLNELQKTLSERGAELEQLQIEEASLKRVVEEALRAAKESPSMKGLASQRGKLGWPTKGALNVSYGSTRSGQIKWKGVMLAAPEGQNVFAIAPGKVIFADWLRGFGMVMVVDHGEGYMSLYGHAQALLKEAGDTVQTGDAIALVGRSGGQTEPGLYFEIRHKGQAVDPAGYCRR</sequence>
<feature type="coiled-coil region" evidence="1">
    <location>
        <begin position="157"/>
        <end position="240"/>
    </location>
</feature>
<feature type="chain" id="PRO_5037087040" evidence="2">
    <location>
        <begin position="25"/>
        <end position="378"/>
    </location>
</feature>
<dbReference type="KEGG" id="scyp:JYB88_00230"/>
<gene>
    <name evidence="4" type="ORF">JYB88_00230</name>
</gene>
<dbReference type="RefSeq" id="WP_207325099.1">
    <property type="nucleotide sequence ID" value="NZ_CP071504.1"/>
</dbReference>
<feature type="signal peptide" evidence="2">
    <location>
        <begin position="1"/>
        <end position="24"/>
    </location>
</feature>
<dbReference type="InterPro" id="IPR016047">
    <property type="entry name" value="M23ase_b-sheet_dom"/>
</dbReference>
<keyword evidence="5" id="KW-1185">Reference proteome</keyword>
<dbReference type="Gene3D" id="6.10.250.3150">
    <property type="match status" value="1"/>
</dbReference>
<organism evidence="4 5">
    <name type="scientific">Shewanella cyperi</name>
    <dbReference type="NCBI Taxonomy" id="2814292"/>
    <lineage>
        <taxon>Bacteria</taxon>
        <taxon>Pseudomonadati</taxon>
        <taxon>Pseudomonadota</taxon>
        <taxon>Gammaproteobacteria</taxon>
        <taxon>Alteromonadales</taxon>
        <taxon>Shewanellaceae</taxon>
        <taxon>Shewanella</taxon>
    </lineage>
</organism>
<dbReference type="EMBL" id="CP071504">
    <property type="protein sequence ID" value="QSX30149.1"/>
    <property type="molecule type" value="Genomic_DNA"/>
</dbReference>
<evidence type="ECO:0000256" key="2">
    <source>
        <dbReference type="SAM" id="SignalP"/>
    </source>
</evidence>
<keyword evidence="2" id="KW-0732">Signal</keyword>
<dbReference type="AlphaFoldDB" id="A0A974XKT2"/>
<name>A0A974XKT2_9GAMM</name>
<proteinExistence type="predicted"/>
<dbReference type="Gene3D" id="2.70.70.10">
    <property type="entry name" value="Glucose Permease (Domain IIA)"/>
    <property type="match status" value="1"/>
</dbReference>
<dbReference type="CDD" id="cd12797">
    <property type="entry name" value="M23_peptidase"/>
    <property type="match status" value="1"/>
</dbReference>
<dbReference type="PANTHER" id="PTHR21666:SF270">
    <property type="entry name" value="MUREIN HYDROLASE ACTIVATOR ENVC"/>
    <property type="match status" value="1"/>
</dbReference>
<reference evidence="4 5" key="1">
    <citation type="submission" date="2021-03" db="EMBL/GenBank/DDBJ databases">
        <title>Novel species identification of genus Shewanella.</title>
        <authorList>
            <person name="Liu G."/>
            <person name="Zhang Q."/>
        </authorList>
    </citation>
    <scope>NUCLEOTIDE SEQUENCE [LARGE SCALE GENOMIC DNA]</scope>
    <source>
        <strain evidence="4 5">FJAT-53726</strain>
    </source>
</reference>
<dbReference type="SUPFAM" id="SSF51261">
    <property type="entry name" value="Duplicated hybrid motif"/>
    <property type="match status" value="1"/>
</dbReference>
<protein>
    <submittedName>
        <fullName evidence="4">Peptidoglycan DD-metalloendopeptidase family protein</fullName>
    </submittedName>
</protein>
<evidence type="ECO:0000313" key="4">
    <source>
        <dbReference type="EMBL" id="QSX30149.1"/>
    </source>
</evidence>
<feature type="domain" description="M23ase beta-sheet core" evidence="3">
    <location>
        <begin position="279"/>
        <end position="372"/>
    </location>
</feature>
<dbReference type="FunFam" id="2.70.70.10:FF:000003">
    <property type="entry name" value="Murein hydrolase activator EnvC"/>
    <property type="match status" value="1"/>
</dbReference>
<dbReference type="InterPro" id="IPR011055">
    <property type="entry name" value="Dup_hybrid_motif"/>
</dbReference>
<evidence type="ECO:0000259" key="3">
    <source>
        <dbReference type="Pfam" id="PF01551"/>
    </source>
</evidence>
<dbReference type="Pfam" id="PF01551">
    <property type="entry name" value="Peptidase_M23"/>
    <property type="match status" value="1"/>
</dbReference>
<keyword evidence="1" id="KW-0175">Coiled coil</keyword>